<dbReference type="AlphaFoldDB" id="A0AAE3EWZ8"/>
<proteinExistence type="predicted"/>
<evidence type="ECO:0000256" key="1">
    <source>
        <dbReference type="SAM" id="SignalP"/>
    </source>
</evidence>
<sequence length="663" mass="76756">MRYLLWACIFFFNFSLRAQVEPIPPSQPADTVNGFQKLLNKSVQKSKKPKDSTGITIKDYKIISYSRDTTYLDTTLTIKKQYKHNYLRKDYFELLPLGNIGQPYNKLGLDYGSTSAYPLLGAQARQANYMRAEDIDYYHVATPMTELMYKTTFEEGQLLDALLTANTSKQLNLSLAYKGFRSLGKYSYSQAQSGNFRATANYLTKDQRYNIRFHFAAQQIKNEENGGLLKPEQFASGDPEFKDRSRIDVILTDARNRVSGKRYFLEHNYKLFGEKKDSNSVRPPNLTIGHIFNYESKYYEFSEDGQNDYFGPVFIDAINDKAALKAFYNQLNARFSNRVIGNIKGYVDFYNYDYFFNSEIITDTQTIESQLKGNEISVGGQYDKQIGKLGIQGEAKSRIKGNLSGNLVRGSLDFALNGKNKVSLAGHIAERMPDFNFLLYQSDYRNYNWQNDSSFKKQRENGLQADISSTLLGSLSMAYTTLQNYSYFASTATEEQIVAGTENALVKPFQESGTINYFKATYRKEFRLGDFALDNTLMYQHVSQAKEVMNLPRFVTRNTLYYQKEVFRKAMFLQTGVTFKYFTEYYMDSYNPLLGEFYIQNREQLGGYPLLDFFIDAKVRNARIFFKLEHFNAAFTGYNYYSAPNYPYRDFVIRFGLVWNFFS</sequence>
<evidence type="ECO:0000313" key="2">
    <source>
        <dbReference type="EMBL" id="MCG2462635.1"/>
    </source>
</evidence>
<keyword evidence="3" id="KW-1185">Reference proteome</keyword>
<dbReference type="InterPro" id="IPR025631">
    <property type="entry name" value="Porin_10"/>
</dbReference>
<protein>
    <submittedName>
        <fullName evidence="2">Porin</fullName>
    </submittedName>
</protein>
<reference evidence="2" key="1">
    <citation type="submission" date="2023-02" db="EMBL/GenBank/DDBJ databases">
        <title>Genome of Flavobacteriaceae gen. nov. sp. strain F89.</title>
        <authorList>
            <person name="Wang Y."/>
        </authorList>
    </citation>
    <scope>NUCLEOTIDE SEQUENCE</scope>
    <source>
        <strain evidence="2">F89</strain>
    </source>
</reference>
<dbReference type="Proteomes" id="UP001200642">
    <property type="component" value="Unassembled WGS sequence"/>
</dbReference>
<keyword evidence="1" id="KW-0732">Signal</keyword>
<feature type="chain" id="PRO_5042062338" evidence="1">
    <location>
        <begin position="19"/>
        <end position="663"/>
    </location>
</feature>
<feature type="signal peptide" evidence="1">
    <location>
        <begin position="1"/>
        <end position="18"/>
    </location>
</feature>
<accession>A0AAE3EWZ8</accession>
<organism evidence="2 3">
    <name type="scientific">Cerina litoralis</name>
    <dbReference type="NCBI Taxonomy" id="2874477"/>
    <lineage>
        <taxon>Bacteria</taxon>
        <taxon>Pseudomonadati</taxon>
        <taxon>Bacteroidota</taxon>
        <taxon>Flavobacteriia</taxon>
        <taxon>Flavobacteriales</taxon>
        <taxon>Flavobacteriaceae</taxon>
        <taxon>Cerina</taxon>
    </lineage>
</organism>
<evidence type="ECO:0000313" key="3">
    <source>
        <dbReference type="Proteomes" id="UP001200642"/>
    </source>
</evidence>
<dbReference type="RefSeq" id="WP_317903771.1">
    <property type="nucleotide sequence ID" value="NZ_JAIRBC010000039.1"/>
</dbReference>
<dbReference type="Pfam" id="PF14121">
    <property type="entry name" value="Porin_10"/>
    <property type="match status" value="1"/>
</dbReference>
<dbReference type="EMBL" id="JAIRBC010000039">
    <property type="protein sequence ID" value="MCG2462635.1"/>
    <property type="molecule type" value="Genomic_DNA"/>
</dbReference>
<name>A0AAE3EWZ8_9FLAO</name>
<comment type="caution">
    <text evidence="2">The sequence shown here is derived from an EMBL/GenBank/DDBJ whole genome shotgun (WGS) entry which is preliminary data.</text>
</comment>
<gene>
    <name evidence="2" type="ORF">K8352_17875</name>
</gene>
<dbReference type="SUPFAM" id="SSF56935">
    <property type="entry name" value="Porins"/>
    <property type="match status" value="1"/>
</dbReference>